<proteinExistence type="predicted"/>
<dbReference type="KEGG" id="mpur:MARPU_11140"/>
<name>W0E476_MARPU</name>
<dbReference type="Proteomes" id="UP000005275">
    <property type="component" value="Chromosome"/>
</dbReference>
<keyword evidence="2" id="KW-1185">Reference proteome</keyword>
<gene>
    <name evidence="1" type="ORF">MARPU_11140</name>
</gene>
<organism evidence="1 2">
    <name type="scientific">Marichromatium purpuratum 984</name>
    <dbReference type="NCBI Taxonomy" id="765910"/>
    <lineage>
        <taxon>Bacteria</taxon>
        <taxon>Pseudomonadati</taxon>
        <taxon>Pseudomonadota</taxon>
        <taxon>Gammaproteobacteria</taxon>
        <taxon>Chromatiales</taxon>
        <taxon>Chromatiaceae</taxon>
        <taxon>Marichromatium</taxon>
    </lineage>
</organism>
<dbReference type="STRING" id="765910.MARPU_11140"/>
<accession>W0E476</accession>
<dbReference type="HOGENOM" id="CLU_3235796_0_0_6"/>
<evidence type="ECO:0000313" key="1">
    <source>
        <dbReference type="EMBL" id="AHF05552.1"/>
    </source>
</evidence>
<protein>
    <submittedName>
        <fullName evidence="1">Uncharacterized protein</fullName>
    </submittedName>
</protein>
<reference evidence="1 2" key="1">
    <citation type="submission" date="2013-12" db="EMBL/GenBank/DDBJ databases">
        <authorList>
            <consortium name="DOE Joint Genome Institute"/>
            <person name="Bryant D.A."/>
            <person name="Huntemann M."/>
            <person name="Han J."/>
            <person name="Chen A."/>
            <person name="Kyrpides N."/>
            <person name="Mavromatis K."/>
            <person name="Markowitz V."/>
            <person name="Palaniappan K."/>
            <person name="Ivanova N."/>
            <person name="Schaumberg A."/>
            <person name="Pati A."/>
            <person name="Liolios K."/>
            <person name="Nordberg H.P."/>
            <person name="Cantor M.N."/>
            <person name="Hua S.X."/>
            <person name="Woyke T."/>
        </authorList>
    </citation>
    <scope>NUCLEOTIDE SEQUENCE [LARGE SCALE GENOMIC DNA]</scope>
    <source>
        <strain evidence="1 2">984</strain>
    </source>
</reference>
<dbReference type="AlphaFoldDB" id="W0E476"/>
<evidence type="ECO:0000313" key="2">
    <source>
        <dbReference type="Proteomes" id="UP000005275"/>
    </source>
</evidence>
<dbReference type="EMBL" id="CP007031">
    <property type="protein sequence ID" value="AHF05552.1"/>
    <property type="molecule type" value="Genomic_DNA"/>
</dbReference>
<sequence length="43" mass="4528">MVRALVSLRVCAGHVAADAHSIGFTCGFPARDGPRCYNEPPGQ</sequence>